<sequence length="139" mass="16552">MQHNYQFIGMCYMPKSTRTVHQKNNARSFVINRIDRRKEGWCESSHSLYQLFTELSNESRSFALIAKLLSSRLFLALELRVSCGGFNSQDFCNTLSMHLLTMVLDNRRFDPLRRLDFDNWHWPSSVFIFVCFYLERLLP</sequence>
<protein>
    <submittedName>
        <fullName evidence="2">Uncharacterized protein</fullName>
    </submittedName>
</protein>
<name>A0A915IKE6_ROMCU</name>
<dbReference type="AlphaFoldDB" id="A0A915IKE6"/>
<evidence type="ECO:0000313" key="1">
    <source>
        <dbReference type="Proteomes" id="UP000887565"/>
    </source>
</evidence>
<accession>A0A915IKE6</accession>
<dbReference type="Proteomes" id="UP000887565">
    <property type="component" value="Unplaced"/>
</dbReference>
<evidence type="ECO:0000313" key="2">
    <source>
        <dbReference type="WBParaSite" id="nRc.2.0.1.t14295-RA"/>
    </source>
</evidence>
<keyword evidence="1" id="KW-1185">Reference proteome</keyword>
<reference evidence="2" key="1">
    <citation type="submission" date="2022-11" db="UniProtKB">
        <authorList>
            <consortium name="WormBaseParasite"/>
        </authorList>
    </citation>
    <scope>IDENTIFICATION</scope>
</reference>
<organism evidence="1 2">
    <name type="scientific">Romanomermis culicivorax</name>
    <name type="common">Nematode worm</name>
    <dbReference type="NCBI Taxonomy" id="13658"/>
    <lineage>
        <taxon>Eukaryota</taxon>
        <taxon>Metazoa</taxon>
        <taxon>Ecdysozoa</taxon>
        <taxon>Nematoda</taxon>
        <taxon>Enoplea</taxon>
        <taxon>Dorylaimia</taxon>
        <taxon>Mermithida</taxon>
        <taxon>Mermithoidea</taxon>
        <taxon>Mermithidae</taxon>
        <taxon>Romanomermis</taxon>
    </lineage>
</organism>
<proteinExistence type="predicted"/>
<dbReference type="WBParaSite" id="nRc.2.0.1.t14295-RA">
    <property type="protein sequence ID" value="nRc.2.0.1.t14295-RA"/>
    <property type="gene ID" value="nRc.2.0.1.g14295"/>
</dbReference>